<dbReference type="Gene3D" id="3.30.560.10">
    <property type="entry name" value="Glucose Oxidase, domain 3"/>
    <property type="match status" value="1"/>
</dbReference>
<evidence type="ECO:0000256" key="1">
    <source>
        <dbReference type="ARBA" id="ARBA00001974"/>
    </source>
</evidence>
<dbReference type="Pfam" id="PF00732">
    <property type="entry name" value="GMC_oxred_N"/>
    <property type="match status" value="1"/>
</dbReference>
<dbReference type="EMBL" id="JTLZ01000001">
    <property type="protein sequence ID" value="KHO28076.1"/>
    <property type="molecule type" value="Genomic_DNA"/>
</dbReference>
<reference evidence="8 9" key="1">
    <citation type="submission" date="2014-11" db="EMBL/GenBank/DDBJ databases">
        <title>Mycobacterium setense Manresensis Genome.</title>
        <authorList>
            <person name="Rech G."/>
            <person name="Sumoy L."/>
        </authorList>
    </citation>
    <scope>NUCLEOTIDE SEQUENCE [LARGE SCALE GENOMIC DNA]</scope>
    <source>
        <strain evidence="8 9">Manresensis</strain>
    </source>
</reference>
<sequence>MPASDVADFIVVGAGSAGSVVASRLASAGADVALVEAGGSDRRPDVRIPAGIASLYMTANWKHQCAPDPSKGDALEGFPAGRIVGGSGSINAMVYVRGRASDYDGWADAGCEGWSYDDVLPHFKAIENWVGGADDYRGDSGPIPVSWCAHRNPVNEAFLAAGAEAGHRVNPDQNGRSQLGVSRTQVNQHRGLRVSSARAFLRPLPRDRRPRLFTKTAVSRIVIENGRAIGIECNGRRLRARREVILSAGAIGSPTLLLRSGIGPSGATLDLGGVGANFQDHLVGTQWWESKVPTANTLGPLGALKGIGSLLIRGDGILTMSPFEAQIFTEEFQIAVSPMHYELDTGTGRMNVERVDGFTVYTVLMRPRARGRVGLCDGKAKIEFPRLGDGDDTGRLLKGMRLARDVIDGSQAMRGIAGAYKNIGEQDHAWLARREMSIGHAVGTCRMGIDDGSVVDPRLRVHGIDGLRVVDASVMPTLTSGNTNAPTMMIAHRAADLILDRI</sequence>
<comment type="cofactor">
    <cofactor evidence="1">
        <name>FAD</name>
        <dbReference type="ChEBI" id="CHEBI:57692"/>
    </cofactor>
</comment>
<dbReference type="InterPro" id="IPR007867">
    <property type="entry name" value="GMC_OxRtase_C"/>
</dbReference>
<dbReference type="InterPro" id="IPR000172">
    <property type="entry name" value="GMC_OxRdtase_N"/>
</dbReference>
<evidence type="ECO:0000259" key="6">
    <source>
        <dbReference type="PROSITE" id="PS00623"/>
    </source>
</evidence>
<dbReference type="InterPro" id="IPR036188">
    <property type="entry name" value="FAD/NAD-bd_sf"/>
</dbReference>
<feature type="domain" description="Glucose-methanol-choline oxidoreductase N-terminal" evidence="6">
    <location>
        <begin position="81"/>
        <end position="104"/>
    </location>
</feature>
<evidence type="ECO:0000313" key="8">
    <source>
        <dbReference type="EMBL" id="KHO28076.1"/>
    </source>
</evidence>
<evidence type="ECO:0000256" key="5">
    <source>
        <dbReference type="RuleBase" id="RU003968"/>
    </source>
</evidence>
<dbReference type="PROSITE" id="PS00624">
    <property type="entry name" value="GMC_OXRED_2"/>
    <property type="match status" value="1"/>
</dbReference>
<organism evidence="8 9">
    <name type="scientific">Mycolicibacterium setense</name>
    <dbReference type="NCBI Taxonomy" id="431269"/>
    <lineage>
        <taxon>Bacteria</taxon>
        <taxon>Bacillati</taxon>
        <taxon>Actinomycetota</taxon>
        <taxon>Actinomycetes</taxon>
        <taxon>Mycobacteriales</taxon>
        <taxon>Mycobacteriaceae</taxon>
        <taxon>Mycolicibacterium</taxon>
    </lineage>
</organism>
<feature type="domain" description="Glucose-methanol-choline oxidoreductase N-terminal" evidence="7">
    <location>
        <begin position="249"/>
        <end position="263"/>
    </location>
</feature>
<proteinExistence type="inferred from homology"/>
<accession>A0ABR4Z0S9</accession>
<evidence type="ECO:0000259" key="7">
    <source>
        <dbReference type="PROSITE" id="PS00624"/>
    </source>
</evidence>
<dbReference type="Proteomes" id="UP000031004">
    <property type="component" value="Unassembled WGS sequence"/>
</dbReference>
<protein>
    <submittedName>
        <fullName evidence="8">Acetyltransferase</fullName>
    </submittedName>
</protein>
<dbReference type="PIRSF" id="PIRSF000137">
    <property type="entry name" value="Alcohol_oxidase"/>
    <property type="match status" value="1"/>
</dbReference>
<dbReference type="Gene3D" id="3.50.50.60">
    <property type="entry name" value="FAD/NAD(P)-binding domain"/>
    <property type="match status" value="1"/>
</dbReference>
<gene>
    <name evidence="8" type="ORF">QQ44_00415</name>
</gene>
<dbReference type="SUPFAM" id="SSF54373">
    <property type="entry name" value="FAD-linked reductases, C-terminal domain"/>
    <property type="match status" value="1"/>
</dbReference>
<dbReference type="RefSeq" id="WP_039312773.1">
    <property type="nucleotide sequence ID" value="NZ_JTLZ01000001.1"/>
</dbReference>
<dbReference type="InterPro" id="IPR012132">
    <property type="entry name" value="GMC_OxRdtase"/>
</dbReference>
<dbReference type="PANTHER" id="PTHR11552">
    <property type="entry name" value="GLUCOSE-METHANOL-CHOLINE GMC OXIDOREDUCTASE"/>
    <property type="match status" value="1"/>
</dbReference>
<comment type="caution">
    <text evidence="8">The sequence shown here is derived from an EMBL/GenBank/DDBJ whole genome shotgun (WGS) entry which is preliminary data.</text>
</comment>
<evidence type="ECO:0000256" key="3">
    <source>
        <dbReference type="ARBA" id="ARBA00022630"/>
    </source>
</evidence>
<keyword evidence="4 5" id="KW-0274">FAD</keyword>
<dbReference type="SUPFAM" id="SSF51905">
    <property type="entry name" value="FAD/NAD(P)-binding domain"/>
    <property type="match status" value="1"/>
</dbReference>
<dbReference type="PANTHER" id="PTHR11552:SF147">
    <property type="entry name" value="CHOLINE DEHYDROGENASE, MITOCHONDRIAL"/>
    <property type="match status" value="1"/>
</dbReference>
<evidence type="ECO:0000313" key="9">
    <source>
        <dbReference type="Proteomes" id="UP000031004"/>
    </source>
</evidence>
<evidence type="ECO:0000256" key="4">
    <source>
        <dbReference type="ARBA" id="ARBA00022827"/>
    </source>
</evidence>
<name>A0ABR4Z0S9_9MYCO</name>
<keyword evidence="9" id="KW-1185">Reference proteome</keyword>
<evidence type="ECO:0000256" key="2">
    <source>
        <dbReference type="ARBA" id="ARBA00010790"/>
    </source>
</evidence>
<keyword evidence="3 5" id="KW-0285">Flavoprotein</keyword>
<dbReference type="PROSITE" id="PS00623">
    <property type="entry name" value="GMC_OXRED_1"/>
    <property type="match status" value="1"/>
</dbReference>
<comment type="similarity">
    <text evidence="2 5">Belongs to the GMC oxidoreductase family.</text>
</comment>
<dbReference type="Pfam" id="PF05199">
    <property type="entry name" value="GMC_oxred_C"/>
    <property type="match status" value="1"/>
</dbReference>